<evidence type="ECO:0000259" key="4">
    <source>
        <dbReference type="Pfam" id="PF01807"/>
    </source>
</evidence>
<dbReference type="GO" id="GO:0003677">
    <property type="term" value="F:DNA binding"/>
    <property type="evidence" value="ECO:0007669"/>
    <property type="project" value="InterPro"/>
</dbReference>
<feature type="domain" description="Zinc finger CHC2-type" evidence="4">
    <location>
        <begin position="8"/>
        <end position="103"/>
    </location>
</feature>
<dbReference type="InterPro" id="IPR002694">
    <property type="entry name" value="Znf_CHC2"/>
</dbReference>
<evidence type="ECO:0000256" key="1">
    <source>
        <dbReference type="ARBA" id="ARBA00022723"/>
    </source>
</evidence>
<dbReference type="EMBL" id="JACYFG010000051">
    <property type="protein sequence ID" value="MBD5781644.1"/>
    <property type="molecule type" value="Genomic_DNA"/>
</dbReference>
<reference evidence="5" key="1">
    <citation type="submission" date="2020-09" db="EMBL/GenBank/DDBJ databases">
        <title>Pelagicoccus enzymogenes sp. nov. with an EPS production, isolated from marine sediment.</title>
        <authorList>
            <person name="Feng X."/>
        </authorList>
    </citation>
    <scope>NUCLEOTIDE SEQUENCE</scope>
    <source>
        <strain evidence="5">NFK12</strain>
    </source>
</reference>
<dbReference type="PANTHER" id="PTHR30313:SF2">
    <property type="entry name" value="DNA PRIMASE"/>
    <property type="match status" value="1"/>
</dbReference>
<evidence type="ECO:0000313" key="6">
    <source>
        <dbReference type="Proteomes" id="UP000622317"/>
    </source>
</evidence>
<protein>
    <recommendedName>
        <fullName evidence="4">Zinc finger CHC2-type domain-containing protein</fullName>
    </recommendedName>
</protein>
<dbReference type="InterPro" id="IPR050219">
    <property type="entry name" value="DnaG_primase"/>
</dbReference>
<sequence>MKNTKVITKESIADVKKQAPIVDLIDSDVGLDDVGGYFAGPSPFLPSMSRSLCVNAEAGRFRCVATGKRGDSIDYMRLRFRMGFVEAVEALAERYEIEIHYENEKKALEPIPQFELPMSFVESGYRSRLNRRSA</sequence>
<dbReference type="SUPFAM" id="SSF57783">
    <property type="entry name" value="Zinc beta-ribbon"/>
    <property type="match status" value="1"/>
</dbReference>
<dbReference type="GO" id="GO:0008270">
    <property type="term" value="F:zinc ion binding"/>
    <property type="evidence" value="ECO:0007669"/>
    <property type="project" value="UniProtKB-KW"/>
</dbReference>
<dbReference type="GO" id="GO:0003899">
    <property type="term" value="F:DNA-directed RNA polymerase activity"/>
    <property type="evidence" value="ECO:0007669"/>
    <property type="project" value="InterPro"/>
</dbReference>
<evidence type="ECO:0000256" key="2">
    <source>
        <dbReference type="ARBA" id="ARBA00022771"/>
    </source>
</evidence>
<dbReference type="GO" id="GO:0005737">
    <property type="term" value="C:cytoplasm"/>
    <property type="evidence" value="ECO:0007669"/>
    <property type="project" value="TreeGrafter"/>
</dbReference>
<keyword evidence="1" id="KW-0479">Metal-binding</keyword>
<comment type="caution">
    <text evidence="5">The sequence shown here is derived from an EMBL/GenBank/DDBJ whole genome shotgun (WGS) entry which is preliminary data.</text>
</comment>
<keyword evidence="3" id="KW-0862">Zinc</keyword>
<evidence type="ECO:0000313" key="5">
    <source>
        <dbReference type="EMBL" id="MBD5781644.1"/>
    </source>
</evidence>
<dbReference type="PANTHER" id="PTHR30313">
    <property type="entry name" value="DNA PRIMASE"/>
    <property type="match status" value="1"/>
</dbReference>
<gene>
    <name evidence="5" type="ORF">IEN85_19235</name>
</gene>
<organism evidence="5 6">
    <name type="scientific">Pelagicoccus enzymogenes</name>
    <dbReference type="NCBI Taxonomy" id="2773457"/>
    <lineage>
        <taxon>Bacteria</taxon>
        <taxon>Pseudomonadati</taxon>
        <taxon>Verrucomicrobiota</taxon>
        <taxon>Opitutia</taxon>
        <taxon>Puniceicoccales</taxon>
        <taxon>Pelagicoccaceae</taxon>
        <taxon>Pelagicoccus</taxon>
    </lineage>
</organism>
<dbReference type="InterPro" id="IPR036977">
    <property type="entry name" value="DNA_primase_Znf_CHC2"/>
</dbReference>
<proteinExistence type="predicted"/>
<evidence type="ECO:0000256" key="3">
    <source>
        <dbReference type="ARBA" id="ARBA00022833"/>
    </source>
</evidence>
<dbReference type="GO" id="GO:0006269">
    <property type="term" value="P:DNA replication, synthesis of primer"/>
    <property type="evidence" value="ECO:0007669"/>
    <property type="project" value="TreeGrafter"/>
</dbReference>
<accession>A0A927FB68</accession>
<dbReference type="RefSeq" id="WP_191618728.1">
    <property type="nucleotide sequence ID" value="NZ_JACYFG010000051.1"/>
</dbReference>
<dbReference type="Gene3D" id="3.90.580.10">
    <property type="entry name" value="Zinc finger, CHC2-type domain"/>
    <property type="match status" value="1"/>
</dbReference>
<keyword evidence="2" id="KW-0863">Zinc-finger</keyword>
<dbReference type="Proteomes" id="UP000622317">
    <property type="component" value="Unassembled WGS sequence"/>
</dbReference>
<dbReference type="Pfam" id="PF01807">
    <property type="entry name" value="Zn_ribbon_DnaG"/>
    <property type="match status" value="1"/>
</dbReference>
<name>A0A927FB68_9BACT</name>
<dbReference type="AlphaFoldDB" id="A0A927FB68"/>
<keyword evidence="6" id="KW-1185">Reference proteome</keyword>